<evidence type="ECO:0000313" key="1">
    <source>
        <dbReference type="EMBL" id="MBB2495617.1"/>
    </source>
</evidence>
<protein>
    <submittedName>
        <fullName evidence="1">Sugar ABC transporter ATPase</fullName>
    </submittedName>
</protein>
<gene>
    <name evidence="1" type="ORF">H3H51_11360</name>
</gene>
<keyword evidence="2" id="KW-1185">Reference proteome</keyword>
<evidence type="ECO:0000313" key="2">
    <source>
        <dbReference type="Proteomes" id="UP000542720"/>
    </source>
</evidence>
<reference evidence="1 2" key="1">
    <citation type="submission" date="2020-08" db="EMBL/GenBank/DDBJ databases">
        <authorList>
            <person name="Kim C.M."/>
        </authorList>
    </citation>
    <scope>NUCLEOTIDE SEQUENCE [LARGE SCALE GENOMIC DNA]</scope>
    <source>
        <strain evidence="1 2">UL070</strain>
    </source>
</reference>
<sequence length="183" mass="20758">MSDQQIILVPQISSLPGHEAKAWALLRWLVKRNIVEEQPTTCGRGGRGMAYAIAPGARQIVQRPELLPFGRPLNGLEVISKRCIYTPTIDFKEEAGCPGCRREIGEALFDSLEEWMPGHTDNFRCPECGHEDDINGFLFLQSCAFSNLGFIFNNWDEARFKPRFLEEFAERLGYPVSQVLVRV</sequence>
<proteinExistence type="predicted"/>
<dbReference type="EMBL" id="JACJUD010000003">
    <property type="protein sequence ID" value="MBB2495617.1"/>
    <property type="molecule type" value="Genomic_DNA"/>
</dbReference>
<comment type="caution">
    <text evidence="1">The sequence shown here is derived from an EMBL/GenBank/DDBJ whole genome shotgun (WGS) entry which is preliminary data.</text>
</comment>
<name>A0A7W4QAA5_9GAMM</name>
<dbReference type="Proteomes" id="UP000542720">
    <property type="component" value="Unassembled WGS sequence"/>
</dbReference>
<organism evidence="1 2">
    <name type="scientific">Aquipseudomonas ullengensis</name>
    <dbReference type="NCBI Taxonomy" id="2759166"/>
    <lineage>
        <taxon>Bacteria</taxon>
        <taxon>Pseudomonadati</taxon>
        <taxon>Pseudomonadota</taxon>
        <taxon>Gammaproteobacteria</taxon>
        <taxon>Pseudomonadales</taxon>
        <taxon>Pseudomonadaceae</taxon>
        <taxon>Aquipseudomonas</taxon>
    </lineage>
</organism>
<accession>A0A7W4QAA5</accession>
<dbReference type="RefSeq" id="WP_183089147.1">
    <property type="nucleotide sequence ID" value="NZ_JACJUD010000003.1"/>
</dbReference>
<dbReference type="AlphaFoldDB" id="A0A7W4QAA5"/>